<dbReference type="GO" id="GO:0030288">
    <property type="term" value="C:outer membrane-bounded periplasmic space"/>
    <property type="evidence" value="ECO:0007669"/>
    <property type="project" value="TreeGrafter"/>
</dbReference>
<evidence type="ECO:0000313" key="8">
    <source>
        <dbReference type="Proteomes" id="UP000717981"/>
    </source>
</evidence>
<dbReference type="InterPro" id="IPR010664">
    <property type="entry name" value="LipoPS_assembly_LptC-rel"/>
</dbReference>
<dbReference type="InterPro" id="IPR026265">
    <property type="entry name" value="LptC"/>
</dbReference>
<dbReference type="Gene3D" id="2.60.450.10">
    <property type="entry name" value="Lipopolysaccharide (LPS) transport protein A like domain"/>
    <property type="match status" value="1"/>
</dbReference>
<dbReference type="GO" id="GO:0043165">
    <property type="term" value="P:Gram-negative-bacterium-type cell outer membrane assembly"/>
    <property type="evidence" value="ECO:0007669"/>
    <property type="project" value="UniProtKB-UniRule"/>
</dbReference>
<dbReference type="GO" id="GO:0005886">
    <property type="term" value="C:plasma membrane"/>
    <property type="evidence" value="ECO:0007669"/>
    <property type="project" value="UniProtKB-SubCell"/>
</dbReference>
<dbReference type="Pfam" id="PF06835">
    <property type="entry name" value="LptC"/>
    <property type="match status" value="1"/>
</dbReference>
<keyword evidence="3 6" id="KW-0812">Transmembrane</keyword>
<evidence type="ECO:0000313" key="7">
    <source>
        <dbReference type="EMBL" id="KAF1690344.1"/>
    </source>
</evidence>
<dbReference type="GO" id="GO:0015221">
    <property type="term" value="F:lipopolysaccharide transmembrane transporter activity"/>
    <property type="evidence" value="ECO:0007669"/>
    <property type="project" value="InterPro"/>
</dbReference>
<sequence>MNWRVALGVVLLVAAVVSGWSAWRMRDRAAPTAAAAERSDYVLRDFELVVLDREGSESVRLRAPVLQRSRQDESLDIGQPLFLVPGEPGPWRLRADRAWVSPDGELARLEGNVEGDSDPAAPAPTAFRTTRLELVPGQNLARTDQPVRLTQPGIIQTATGLQADLRTGRYRLLSQVKTRYEPSARR</sequence>
<comment type="subcellular location">
    <subcellularLocation>
        <location evidence="6">Cell inner membrane</location>
        <topology evidence="6">Single-pass membrane protein</topology>
    </subcellularLocation>
</comment>
<dbReference type="EMBL" id="PDWK01000007">
    <property type="protein sequence ID" value="KAF1690344.1"/>
    <property type="molecule type" value="Genomic_DNA"/>
</dbReference>
<comment type="similarity">
    <text evidence="6">Belongs to the LptC family.</text>
</comment>
<reference evidence="7" key="1">
    <citation type="submission" date="2017-10" db="EMBL/GenBank/DDBJ databases">
        <title>Whole genome sequencing of members of genus Pseudoxanthomonas.</title>
        <authorList>
            <person name="Kumar S."/>
            <person name="Bansal K."/>
            <person name="Kaur A."/>
            <person name="Patil P."/>
            <person name="Sharma S."/>
            <person name="Patil P.B."/>
        </authorList>
    </citation>
    <scope>NUCLEOTIDE SEQUENCE</scope>
    <source>
        <strain evidence="7">DSM 22914</strain>
    </source>
</reference>
<dbReference type="PANTHER" id="PTHR37481:SF1">
    <property type="entry name" value="LIPOPOLYSACCHARIDE EXPORT SYSTEM PROTEIN LPTC"/>
    <property type="match status" value="1"/>
</dbReference>
<evidence type="ECO:0000256" key="3">
    <source>
        <dbReference type="ARBA" id="ARBA00022692"/>
    </source>
</evidence>
<name>A0A921P5N5_9GAMM</name>
<comment type="function">
    <text evidence="6">Involved in the assembly of lipopolysaccharide (LPS). Required for the translocation of LPS from the inner membrane to the outer membrane. Facilitates the transfer of LPS from the inner membrane to the periplasmic protein LptA. Could be a docking site for LptA.</text>
</comment>
<organism evidence="7 8">
    <name type="scientific">Pseudoxanthomonas taiwanensis</name>
    <dbReference type="NCBI Taxonomy" id="176598"/>
    <lineage>
        <taxon>Bacteria</taxon>
        <taxon>Pseudomonadati</taxon>
        <taxon>Pseudomonadota</taxon>
        <taxon>Gammaproteobacteria</taxon>
        <taxon>Lysobacterales</taxon>
        <taxon>Lysobacteraceae</taxon>
        <taxon>Pseudoxanthomonas</taxon>
    </lineage>
</organism>
<dbReference type="AlphaFoldDB" id="A0A921P5N5"/>
<dbReference type="OrthoDB" id="5973594at2"/>
<dbReference type="RefSeq" id="WP_162123508.1">
    <property type="nucleotide sequence ID" value="NZ_PDWK01000007.1"/>
</dbReference>
<protein>
    <recommendedName>
        <fullName evidence="6">Lipopolysaccharide export system protein LptC</fullName>
    </recommendedName>
</protein>
<comment type="subunit">
    <text evidence="6">Component of the lipopolysaccharide transport and assembly complex. Interacts with LptA and the LptBFG transporter complex.</text>
</comment>
<keyword evidence="8" id="KW-1185">Reference proteome</keyword>
<dbReference type="HAMAP" id="MF_01915">
    <property type="entry name" value="LPS_assembly_LptC"/>
    <property type="match status" value="1"/>
</dbReference>
<gene>
    <name evidence="6 7" type="primary">lptC</name>
    <name evidence="7" type="ORF">CR938_02580</name>
</gene>
<keyword evidence="4 6" id="KW-1133">Transmembrane helix</keyword>
<dbReference type="Proteomes" id="UP000717981">
    <property type="component" value="Unassembled WGS sequence"/>
</dbReference>
<keyword evidence="5 6" id="KW-0472">Membrane</keyword>
<dbReference type="PANTHER" id="PTHR37481">
    <property type="entry name" value="LIPOPOLYSACCHARIDE EXPORT SYSTEM PROTEIN LPTC"/>
    <property type="match status" value="1"/>
</dbReference>
<evidence type="ECO:0000256" key="6">
    <source>
        <dbReference type="HAMAP-Rule" id="MF_01915"/>
    </source>
</evidence>
<evidence type="ECO:0000256" key="2">
    <source>
        <dbReference type="ARBA" id="ARBA00022519"/>
    </source>
</evidence>
<keyword evidence="1 6" id="KW-1003">Cell membrane</keyword>
<dbReference type="GO" id="GO:0017089">
    <property type="term" value="F:glycolipid transfer activity"/>
    <property type="evidence" value="ECO:0007669"/>
    <property type="project" value="TreeGrafter"/>
</dbReference>
<evidence type="ECO:0000256" key="5">
    <source>
        <dbReference type="ARBA" id="ARBA00023136"/>
    </source>
</evidence>
<proteinExistence type="inferred from homology"/>
<evidence type="ECO:0000256" key="1">
    <source>
        <dbReference type="ARBA" id="ARBA00022475"/>
    </source>
</evidence>
<keyword evidence="2 6" id="KW-0997">Cell inner membrane</keyword>
<comment type="caution">
    <text evidence="7">The sequence shown here is derived from an EMBL/GenBank/DDBJ whole genome shotgun (WGS) entry which is preliminary data.</text>
</comment>
<dbReference type="InterPro" id="IPR052363">
    <property type="entry name" value="LPS_export_LptC"/>
</dbReference>
<accession>A0A921P5N5</accession>
<dbReference type="NCBIfam" id="TIGR04409">
    <property type="entry name" value="LptC_YrbK"/>
    <property type="match status" value="1"/>
</dbReference>
<evidence type="ECO:0000256" key="4">
    <source>
        <dbReference type="ARBA" id="ARBA00022989"/>
    </source>
</evidence>